<reference evidence="14 15" key="1">
    <citation type="submission" date="2021-06" db="EMBL/GenBank/DDBJ databases">
        <title>Caerostris darwini draft genome.</title>
        <authorList>
            <person name="Kono N."/>
            <person name="Arakawa K."/>
        </authorList>
    </citation>
    <scope>NUCLEOTIDE SEQUENCE [LARGE SCALE GENOMIC DNA]</scope>
</reference>
<dbReference type="PRINTS" id="PR00386">
    <property type="entry name" value="P53SUPPRESSR"/>
</dbReference>
<comment type="similarity">
    <text evidence="2">Belongs to the p53 family.</text>
</comment>
<keyword evidence="5 11" id="KW-0862">Zinc</keyword>
<protein>
    <submittedName>
        <fullName evidence="14">Tumor protein 63</fullName>
    </submittedName>
</protein>
<dbReference type="GO" id="GO:0000981">
    <property type="term" value="F:DNA-binding transcription factor activity, RNA polymerase II-specific"/>
    <property type="evidence" value="ECO:0007669"/>
    <property type="project" value="TreeGrafter"/>
</dbReference>
<dbReference type="InterPro" id="IPR012346">
    <property type="entry name" value="p53/RUNT-type_TF_DNA-bd_sf"/>
</dbReference>
<feature type="binding site" evidence="11">
    <location>
        <position position="182"/>
    </location>
    <ligand>
        <name>Zn(2+)</name>
        <dbReference type="ChEBI" id="CHEBI:29105"/>
    </ligand>
</feature>
<dbReference type="SUPFAM" id="SSF49417">
    <property type="entry name" value="p53-like transcription factors"/>
    <property type="match status" value="1"/>
</dbReference>
<evidence type="ECO:0000256" key="10">
    <source>
        <dbReference type="ARBA" id="ARBA00023242"/>
    </source>
</evidence>
<evidence type="ECO:0000313" key="15">
    <source>
        <dbReference type="Proteomes" id="UP001054837"/>
    </source>
</evidence>
<keyword evidence="9" id="KW-0804">Transcription</keyword>
<evidence type="ECO:0000256" key="7">
    <source>
        <dbReference type="ARBA" id="ARBA00023125"/>
    </source>
</evidence>
<dbReference type="PANTHER" id="PTHR11447">
    <property type="entry name" value="CELLULAR TUMOR ANTIGEN P53"/>
    <property type="match status" value="1"/>
</dbReference>
<dbReference type="AlphaFoldDB" id="A0AAV4TM77"/>
<evidence type="ECO:0000256" key="3">
    <source>
        <dbReference type="ARBA" id="ARBA00022703"/>
    </source>
</evidence>
<evidence type="ECO:0000256" key="11">
    <source>
        <dbReference type="PIRSR" id="PIRSR602117-1"/>
    </source>
</evidence>
<dbReference type="Proteomes" id="UP001054837">
    <property type="component" value="Unassembled WGS sequence"/>
</dbReference>
<feature type="binding site" evidence="11">
    <location>
        <position position="243"/>
    </location>
    <ligand>
        <name>Zn(2+)</name>
        <dbReference type="ChEBI" id="CHEBI:29105"/>
    </ligand>
</feature>
<comment type="subcellular location">
    <subcellularLocation>
        <location evidence="1">Nucleus</location>
    </subcellularLocation>
</comment>
<dbReference type="GO" id="GO:0006915">
    <property type="term" value="P:apoptotic process"/>
    <property type="evidence" value="ECO:0007669"/>
    <property type="project" value="UniProtKB-KW"/>
</dbReference>
<dbReference type="InterPro" id="IPR002117">
    <property type="entry name" value="p53_tumour_suppressor"/>
</dbReference>
<keyword evidence="15" id="KW-1185">Reference proteome</keyword>
<dbReference type="InterPro" id="IPR011615">
    <property type="entry name" value="p53_DNA-bd"/>
</dbReference>
<keyword evidence="8" id="KW-0010">Activator</keyword>
<evidence type="ECO:0000313" key="14">
    <source>
        <dbReference type="EMBL" id="GIY47505.1"/>
    </source>
</evidence>
<dbReference type="Gene3D" id="2.60.40.720">
    <property type="match status" value="1"/>
</dbReference>
<evidence type="ECO:0000256" key="12">
    <source>
        <dbReference type="PIRSR" id="PIRSR602117-2"/>
    </source>
</evidence>
<comment type="cofactor">
    <cofactor evidence="11">
        <name>Zn(2+)</name>
        <dbReference type="ChEBI" id="CHEBI:29105"/>
    </cofactor>
    <text evidence="11">Binds 1 zinc ion per subunit.</text>
</comment>
<comment type="caution">
    <text evidence="14">The sequence shown here is derived from an EMBL/GenBank/DDBJ whole genome shotgun (WGS) entry which is preliminary data.</text>
</comment>
<dbReference type="PANTHER" id="PTHR11447:SF16">
    <property type="entry name" value="P53 PROTEIN LONG FORM VARIANT 1"/>
    <property type="match status" value="1"/>
</dbReference>
<keyword evidence="7" id="KW-0238">DNA-binding</keyword>
<keyword evidence="4 11" id="KW-0479">Metal-binding</keyword>
<dbReference type="CDD" id="cd08367">
    <property type="entry name" value="P53"/>
    <property type="match status" value="1"/>
</dbReference>
<evidence type="ECO:0000259" key="13">
    <source>
        <dbReference type="Pfam" id="PF00870"/>
    </source>
</evidence>
<name>A0AAV4TM77_9ARAC</name>
<evidence type="ECO:0000256" key="6">
    <source>
        <dbReference type="ARBA" id="ARBA00023015"/>
    </source>
</evidence>
<accession>A0AAV4TM77</accession>
<proteinExistence type="inferred from homology"/>
<feature type="site" description="Interaction with DNA" evidence="12">
    <location>
        <position position="123"/>
    </location>
</feature>
<sequence>MLYGGGEETFCVHFFFLTIYGPCGWKVCRPLIEGKKMANIPSATFDNSEENLLFSLETYANLSRLLDNYDNALLTPLKDIPDLVPIADSVPFIQSSSSCLPATTPWPGIYDFQVKFIQEKSGKHVDWTYSTTQNKLYVKKEVSCPFSFFTNSMMPKNVFIRAMAVYTSPEHASEVVTRCITHYSLEVPYRVDTEHLVRCESNQAMYQVDPETKRHCVIVPFENPPVGQNFSTYLYKFTCFNSCCGGPNRRPLTLVITLEQENNLLGRLAISLKICASPGRDRASDERISLPERAIDVPTPSCKRQRDEEEEKPEFVIKTDNRKCYEFLKRMRRFHRICTTMGDLKPLMAQLCSTSEDDSSQTENA</sequence>
<keyword evidence="6" id="KW-0805">Transcription regulation</keyword>
<feature type="binding site" evidence="11">
    <location>
        <position position="239"/>
    </location>
    <ligand>
        <name>Zn(2+)</name>
        <dbReference type="ChEBI" id="CHEBI:29105"/>
    </ligand>
</feature>
<evidence type="ECO:0000256" key="1">
    <source>
        <dbReference type="ARBA" id="ARBA00004123"/>
    </source>
</evidence>
<evidence type="ECO:0000256" key="2">
    <source>
        <dbReference type="ARBA" id="ARBA00006167"/>
    </source>
</evidence>
<evidence type="ECO:0000256" key="8">
    <source>
        <dbReference type="ARBA" id="ARBA00023159"/>
    </source>
</evidence>
<feature type="binding site" evidence="11">
    <location>
        <position position="179"/>
    </location>
    <ligand>
        <name>Zn(2+)</name>
        <dbReference type="ChEBI" id="CHEBI:29105"/>
    </ligand>
</feature>
<dbReference type="GO" id="GO:0046872">
    <property type="term" value="F:metal ion binding"/>
    <property type="evidence" value="ECO:0007669"/>
    <property type="project" value="UniProtKB-KW"/>
</dbReference>
<dbReference type="EMBL" id="BPLQ01009949">
    <property type="protein sequence ID" value="GIY47505.1"/>
    <property type="molecule type" value="Genomic_DNA"/>
</dbReference>
<organism evidence="14 15">
    <name type="scientific">Caerostris darwini</name>
    <dbReference type="NCBI Taxonomy" id="1538125"/>
    <lineage>
        <taxon>Eukaryota</taxon>
        <taxon>Metazoa</taxon>
        <taxon>Ecdysozoa</taxon>
        <taxon>Arthropoda</taxon>
        <taxon>Chelicerata</taxon>
        <taxon>Arachnida</taxon>
        <taxon>Araneae</taxon>
        <taxon>Araneomorphae</taxon>
        <taxon>Entelegynae</taxon>
        <taxon>Araneoidea</taxon>
        <taxon>Araneidae</taxon>
        <taxon>Caerostris</taxon>
    </lineage>
</organism>
<keyword evidence="3" id="KW-0053">Apoptosis</keyword>
<evidence type="ECO:0000256" key="9">
    <source>
        <dbReference type="ARBA" id="ARBA00023163"/>
    </source>
</evidence>
<dbReference type="GO" id="GO:0005634">
    <property type="term" value="C:nucleus"/>
    <property type="evidence" value="ECO:0007669"/>
    <property type="project" value="UniProtKB-SubCell"/>
</dbReference>
<evidence type="ECO:0000256" key="5">
    <source>
        <dbReference type="ARBA" id="ARBA00022833"/>
    </source>
</evidence>
<gene>
    <name evidence="14" type="primary">TP63</name>
    <name evidence="14" type="ORF">CDAR_511551</name>
</gene>
<dbReference type="GO" id="GO:0000978">
    <property type="term" value="F:RNA polymerase II cis-regulatory region sequence-specific DNA binding"/>
    <property type="evidence" value="ECO:0007669"/>
    <property type="project" value="TreeGrafter"/>
</dbReference>
<feature type="domain" description="p53 DNA-binding" evidence="13">
    <location>
        <begin position="105"/>
        <end position="287"/>
    </location>
</feature>
<evidence type="ECO:0000256" key="4">
    <source>
        <dbReference type="ARBA" id="ARBA00022723"/>
    </source>
</evidence>
<dbReference type="InterPro" id="IPR008967">
    <property type="entry name" value="p53-like_TF_DNA-bd_sf"/>
</dbReference>
<dbReference type="Pfam" id="PF00870">
    <property type="entry name" value="P53"/>
    <property type="match status" value="1"/>
</dbReference>
<keyword evidence="10" id="KW-0539">Nucleus</keyword>